<accession>A0AAD7SJX4</accession>
<organism evidence="2 3">
    <name type="scientific">Aldrovandia affinis</name>
    <dbReference type="NCBI Taxonomy" id="143900"/>
    <lineage>
        <taxon>Eukaryota</taxon>
        <taxon>Metazoa</taxon>
        <taxon>Chordata</taxon>
        <taxon>Craniata</taxon>
        <taxon>Vertebrata</taxon>
        <taxon>Euteleostomi</taxon>
        <taxon>Actinopterygii</taxon>
        <taxon>Neopterygii</taxon>
        <taxon>Teleostei</taxon>
        <taxon>Notacanthiformes</taxon>
        <taxon>Halosauridae</taxon>
        <taxon>Aldrovandia</taxon>
    </lineage>
</organism>
<dbReference type="AlphaFoldDB" id="A0AAD7SJX4"/>
<gene>
    <name evidence="2" type="ORF">AAFF_G00349790</name>
</gene>
<evidence type="ECO:0000256" key="1">
    <source>
        <dbReference type="SAM" id="MobiDB-lite"/>
    </source>
</evidence>
<protein>
    <submittedName>
        <fullName evidence="2">Uncharacterized protein</fullName>
    </submittedName>
</protein>
<proteinExistence type="predicted"/>
<name>A0AAD7SJX4_9TELE</name>
<evidence type="ECO:0000313" key="2">
    <source>
        <dbReference type="EMBL" id="KAJ8403653.1"/>
    </source>
</evidence>
<dbReference type="EMBL" id="JAINUG010000057">
    <property type="protein sequence ID" value="KAJ8403653.1"/>
    <property type="molecule type" value="Genomic_DNA"/>
</dbReference>
<reference evidence="2" key="1">
    <citation type="journal article" date="2023" name="Science">
        <title>Genome structures resolve the early diversification of teleost fishes.</title>
        <authorList>
            <person name="Parey E."/>
            <person name="Louis A."/>
            <person name="Montfort J."/>
            <person name="Bouchez O."/>
            <person name="Roques C."/>
            <person name="Iampietro C."/>
            <person name="Lluch J."/>
            <person name="Castinel A."/>
            <person name="Donnadieu C."/>
            <person name="Desvignes T."/>
            <person name="Floi Bucao C."/>
            <person name="Jouanno E."/>
            <person name="Wen M."/>
            <person name="Mejri S."/>
            <person name="Dirks R."/>
            <person name="Jansen H."/>
            <person name="Henkel C."/>
            <person name="Chen W.J."/>
            <person name="Zahm M."/>
            <person name="Cabau C."/>
            <person name="Klopp C."/>
            <person name="Thompson A.W."/>
            <person name="Robinson-Rechavi M."/>
            <person name="Braasch I."/>
            <person name="Lecointre G."/>
            <person name="Bobe J."/>
            <person name="Postlethwait J.H."/>
            <person name="Berthelot C."/>
            <person name="Roest Crollius H."/>
            <person name="Guiguen Y."/>
        </authorList>
    </citation>
    <scope>NUCLEOTIDE SEQUENCE</scope>
    <source>
        <strain evidence="2">NC1722</strain>
    </source>
</reference>
<dbReference type="Proteomes" id="UP001221898">
    <property type="component" value="Unassembled WGS sequence"/>
</dbReference>
<feature type="compositionally biased region" description="Polar residues" evidence="1">
    <location>
        <begin position="62"/>
        <end position="72"/>
    </location>
</feature>
<comment type="caution">
    <text evidence="2">The sequence shown here is derived from an EMBL/GenBank/DDBJ whole genome shotgun (WGS) entry which is preliminary data.</text>
</comment>
<feature type="region of interest" description="Disordered" evidence="1">
    <location>
        <begin position="50"/>
        <end position="72"/>
    </location>
</feature>
<keyword evidence="3" id="KW-1185">Reference proteome</keyword>
<evidence type="ECO:0000313" key="3">
    <source>
        <dbReference type="Proteomes" id="UP001221898"/>
    </source>
</evidence>
<sequence>MKPEEGEAGLDTRCSALLSDLGRRPAQVAQWRQEESGIHSKVKACDAGVPPVSDLAERAHMQKTTPLTPSPS</sequence>